<dbReference type="PROSITE" id="PS50994">
    <property type="entry name" value="INTEGRASE"/>
    <property type="match status" value="1"/>
</dbReference>
<dbReference type="SUPFAM" id="SSF53098">
    <property type="entry name" value="Ribonuclease H-like"/>
    <property type="match status" value="1"/>
</dbReference>
<dbReference type="InterPro" id="IPR012337">
    <property type="entry name" value="RNaseH-like_sf"/>
</dbReference>
<dbReference type="GO" id="GO:0015074">
    <property type="term" value="P:DNA integration"/>
    <property type="evidence" value="ECO:0007669"/>
    <property type="project" value="InterPro"/>
</dbReference>
<keyword evidence="3" id="KW-1185">Reference proteome</keyword>
<dbReference type="RefSeq" id="WP_046976184.1">
    <property type="nucleotide sequence ID" value="NZ_CAWQPG010000144.1"/>
</dbReference>
<evidence type="ECO:0000313" key="2">
    <source>
        <dbReference type="EMBL" id="AKH65198.1"/>
    </source>
</evidence>
<dbReference type="InterPro" id="IPR036397">
    <property type="entry name" value="RNaseH_sf"/>
</dbReference>
<dbReference type="AlphaFoldDB" id="A0A0F7LTH1"/>
<dbReference type="GO" id="GO:0003676">
    <property type="term" value="F:nucleic acid binding"/>
    <property type="evidence" value="ECO:0007669"/>
    <property type="project" value="InterPro"/>
</dbReference>
<dbReference type="PANTHER" id="PTHR35004:SF7">
    <property type="entry name" value="INTEGRASE PROTEIN"/>
    <property type="match status" value="1"/>
</dbReference>
<sequence length="553" mass="63711">MGSQRKSIPVDSLLQLRQRLDRLPSKSPERATQITAMAQLYGVSPTTVYRNLHVVLKPRTVHRCDHGIPRILPQSELEHYCELIAALKLRTTNKSGRHLSTVRAIQLLEEHGVETGQGLVRVPKGLLRRQTVNRWLSLYRLDQPRLLREPPAVRFQAEYSNDCWQFDMSPSDLKHIEQPGWIDAAKGQPTLMLYSVVDDRSGVTYQEYRCVYGEDAESALRFLFNAMAPKPNPEFHFQGRPRMLYLDNGPVAKSHVFQNVMQALHIDWQTHMPAGKDGTRTTARSKGKVERPFRTIKEAHETLYHFHQPETEQQANEWLWNYLMRYNSQGHRSEKHSRLEDWRANLPPDGVQDMCTWDQYCRFAREPESRKVGIDARVTIEGTAWEVEPDMAGETVILLWGLFDDEIFVEFDDETWGPYYPVSGPIPLHRYRAFKRGKAADRSDRIHELASQLNLPISALSGSDIQLLMPDIKKQPKLPHQPFDIAEFEYHFPTIIAAKLAIADDLATPLAKLSSEERAFIDSILAETLIRTEVFTRIRGYFRNRQSGEDHAG</sequence>
<organism evidence="2 3">
    <name type="scientific">Photorhabdus thracensis</name>
    <dbReference type="NCBI Taxonomy" id="230089"/>
    <lineage>
        <taxon>Bacteria</taxon>
        <taxon>Pseudomonadati</taxon>
        <taxon>Pseudomonadota</taxon>
        <taxon>Gammaproteobacteria</taxon>
        <taxon>Enterobacterales</taxon>
        <taxon>Morganellaceae</taxon>
        <taxon>Photorhabdus</taxon>
    </lineage>
</organism>
<reference evidence="3" key="2">
    <citation type="submission" date="2015-03" db="EMBL/GenBank/DDBJ databases">
        <title>Genome sequence of Azospirillum thiophilum strain DSM 21654T.</title>
        <authorList>
            <person name="Kwak Y."/>
            <person name="Shin J.-H."/>
        </authorList>
    </citation>
    <scope>NUCLEOTIDE SEQUENCE [LARGE SCALE GENOMIC DNA]</scope>
    <source>
        <strain evidence="3">DSM 15199</strain>
    </source>
</reference>
<dbReference type="KEGG" id="ptt:VY86_19405"/>
<name>A0A0F7LTH1_9GAMM</name>
<evidence type="ECO:0000313" key="3">
    <source>
        <dbReference type="Proteomes" id="UP000034866"/>
    </source>
</evidence>
<feature type="domain" description="Integrase catalytic" evidence="1">
    <location>
        <begin position="147"/>
        <end position="346"/>
    </location>
</feature>
<accession>A0A0F7LTH1</accession>
<dbReference type="PATRIC" id="fig|230089.6.peg.4367"/>
<proteinExistence type="predicted"/>
<evidence type="ECO:0000259" key="1">
    <source>
        <dbReference type="PROSITE" id="PS50994"/>
    </source>
</evidence>
<dbReference type="Gene3D" id="3.30.420.10">
    <property type="entry name" value="Ribonuclease H-like superfamily/Ribonuclease H"/>
    <property type="match status" value="1"/>
</dbReference>
<dbReference type="OrthoDB" id="491070at2"/>
<gene>
    <name evidence="2" type="ORF">VY86_19405</name>
</gene>
<dbReference type="PANTHER" id="PTHR35004">
    <property type="entry name" value="TRANSPOSASE RV3428C-RELATED"/>
    <property type="match status" value="1"/>
</dbReference>
<dbReference type="STRING" id="230089.VY86_19405"/>
<protein>
    <submittedName>
        <fullName evidence="2">Integrase</fullName>
    </submittedName>
</protein>
<dbReference type="Proteomes" id="UP000034866">
    <property type="component" value="Chromosome"/>
</dbReference>
<reference evidence="2 3" key="1">
    <citation type="journal article" date="2015" name="J. Biotechnol.">
        <title>Complete genome sequence of Photorhabdus temperata subsp. thracensis 39-8(T), an entomopathogenic bacterium for the improved commercial bioinsecticide.</title>
        <authorList>
            <person name="Kwak Y."/>
            <person name="Shin J.H."/>
        </authorList>
    </citation>
    <scope>NUCLEOTIDE SEQUENCE [LARGE SCALE GENOMIC DNA]</scope>
    <source>
        <strain evidence="2 3">DSM 15199</strain>
    </source>
</reference>
<dbReference type="EMBL" id="CP011104">
    <property type="protein sequence ID" value="AKH65198.1"/>
    <property type="molecule type" value="Genomic_DNA"/>
</dbReference>
<dbReference type="InterPro" id="IPR001584">
    <property type="entry name" value="Integrase_cat-core"/>
</dbReference>